<protein>
    <submittedName>
        <fullName evidence="1">Uncharacterized protein</fullName>
    </submittedName>
</protein>
<evidence type="ECO:0000313" key="1">
    <source>
        <dbReference type="EMBL" id="MBW0488378.1"/>
    </source>
</evidence>
<keyword evidence="2" id="KW-1185">Reference proteome</keyword>
<name>A0A9Q3H1H6_9BASI</name>
<sequence length="550" mass="64771">MKKTVLPRRLSINRGKIEKLSQGYRARKKSMKILENNKWLTPNSLRLRRKDYAQTLKNDLEKRIRTQPASPQTESSLKIQLEQKLKEYEEEKIKNDLIKRCISIFDELKKVDQEIDLFIKNHLPPSANLSLGFISSSTQSSRWSSWLSKLVNYFPFVEKIDKKLDSSGSFSNKETIAEAIIDQRAEMKVNTMAERLNKILHDLDVLSNHDGISMAAKERARGTRVLFETSIFEALNFLYENQLCDKKVLKTFFSTGRTLERTCEHLRDLYKRRSPIEIVSYFTLMPELSFVLEDWNTAHLHGLLRDLDKAQQAHLVELMLIGTIEDFQGSFIYDQASPETIAIIEAVTEERILKHWWLNQSPNPLQQENVKEWVLQLVKYFGDADRSKKRFEYLISYYLFNFIRTYQIDHFPTLPFENVEDNVTLDSMFSLFHAGIKLHEATNRLLDYKYLILLPPQEKEYLQLHITPETITSAVSDTIEKERNYQFTKKNLETFHDSNQHLLKWMKKNFFLKLYNTFPVAESRTNMWSYRALSFDVINLGEYFLPKAAQ</sequence>
<evidence type="ECO:0000313" key="2">
    <source>
        <dbReference type="Proteomes" id="UP000765509"/>
    </source>
</evidence>
<dbReference type="OrthoDB" id="2499263at2759"/>
<organism evidence="1 2">
    <name type="scientific">Austropuccinia psidii MF-1</name>
    <dbReference type="NCBI Taxonomy" id="1389203"/>
    <lineage>
        <taxon>Eukaryota</taxon>
        <taxon>Fungi</taxon>
        <taxon>Dikarya</taxon>
        <taxon>Basidiomycota</taxon>
        <taxon>Pucciniomycotina</taxon>
        <taxon>Pucciniomycetes</taxon>
        <taxon>Pucciniales</taxon>
        <taxon>Sphaerophragmiaceae</taxon>
        <taxon>Austropuccinia</taxon>
    </lineage>
</organism>
<dbReference type="Proteomes" id="UP000765509">
    <property type="component" value="Unassembled WGS sequence"/>
</dbReference>
<reference evidence="1" key="1">
    <citation type="submission" date="2021-03" db="EMBL/GenBank/DDBJ databases">
        <title>Draft genome sequence of rust myrtle Austropuccinia psidii MF-1, a brazilian biotype.</title>
        <authorList>
            <person name="Quecine M.C."/>
            <person name="Pachon D.M.R."/>
            <person name="Bonatelli M.L."/>
            <person name="Correr F.H."/>
            <person name="Franceschini L.M."/>
            <person name="Leite T.F."/>
            <person name="Margarido G.R.A."/>
            <person name="Almeida C.A."/>
            <person name="Ferrarezi J.A."/>
            <person name="Labate C.A."/>
        </authorList>
    </citation>
    <scope>NUCLEOTIDE SEQUENCE</scope>
    <source>
        <strain evidence="1">MF-1</strain>
    </source>
</reference>
<accession>A0A9Q3H1H6</accession>
<dbReference type="AlphaFoldDB" id="A0A9Q3H1H6"/>
<proteinExistence type="predicted"/>
<comment type="caution">
    <text evidence="1">The sequence shown here is derived from an EMBL/GenBank/DDBJ whole genome shotgun (WGS) entry which is preliminary data.</text>
</comment>
<gene>
    <name evidence="1" type="ORF">O181_028093</name>
</gene>
<dbReference type="EMBL" id="AVOT02009572">
    <property type="protein sequence ID" value="MBW0488378.1"/>
    <property type="molecule type" value="Genomic_DNA"/>
</dbReference>